<name>A0A370X7Q7_9GAMM</name>
<proteinExistence type="predicted"/>
<gene>
    <name evidence="2" type="ORF">DWU99_10950</name>
</gene>
<dbReference type="Pfam" id="PF13531">
    <property type="entry name" value="SBP_bac_11"/>
    <property type="match status" value="1"/>
</dbReference>
<evidence type="ECO:0000313" key="2">
    <source>
        <dbReference type="EMBL" id="RDS84396.1"/>
    </source>
</evidence>
<dbReference type="SUPFAM" id="SSF53850">
    <property type="entry name" value="Periplasmic binding protein-like II"/>
    <property type="match status" value="1"/>
</dbReference>
<dbReference type="OrthoDB" id="9802127at2"/>
<dbReference type="CDD" id="cd13519">
    <property type="entry name" value="PBP2_PEB3_AcfC"/>
    <property type="match status" value="1"/>
</dbReference>
<dbReference type="RefSeq" id="WP_115478197.1">
    <property type="nucleotide sequence ID" value="NZ_QRBF01000003.1"/>
</dbReference>
<sequence>MKVLLPAVALLAASLSAHAAETLHVYGPGGPAPAMQEAAAAFGKQHGIDVQVTAGPTPKWAGDMQRDGDVVYSGSEAMMSDFLTAFNDQLLPETVRPLYLRPAGILVRPGNPRHIGGFRDLLHGTTKVMVVNGAGQVGMWEDIAGRDGDISTLSNFRSHIAVYARNSAEAVKAWKADPSIDAWIIFPIWSVSHPGLAQVVPLESRYRVYRDSGVVLTKRGDKDPQAQAFVAFLASDAGKKIFEKYGWTTTAAP</sequence>
<evidence type="ECO:0000313" key="3">
    <source>
        <dbReference type="Proteomes" id="UP000255334"/>
    </source>
</evidence>
<organism evidence="2 3">
    <name type="scientific">Dyella psychrodurans</name>
    <dbReference type="NCBI Taxonomy" id="1927960"/>
    <lineage>
        <taxon>Bacteria</taxon>
        <taxon>Pseudomonadati</taxon>
        <taxon>Pseudomonadota</taxon>
        <taxon>Gammaproteobacteria</taxon>
        <taxon>Lysobacterales</taxon>
        <taxon>Rhodanobacteraceae</taxon>
        <taxon>Dyella</taxon>
    </lineage>
</organism>
<feature type="signal peptide" evidence="1">
    <location>
        <begin position="1"/>
        <end position="19"/>
    </location>
</feature>
<feature type="chain" id="PRO_5016885580" evidence="1">
    <location>
        <begin position="20"/>
        <end position="253"/>
    </location>
</feature>
<keyword evidence="1" id="KW-0732">Signal</keyword>
<protein>
    <submittedName>
        <fullName evidence="2">ABC transporter substrate-binding protein</fullName>
    </submittedName>
</protein>
<comment type="caution">
    <text evidence="2">The sequence shown here is derived from an EMBL/GenBank/DDBJ whole genome shotgun (WGS) entry which is preliminary data.</text>
</comment>
<dbReference type="EMBL" id="QRBF01000003">
    <property type="protein sequence ID" value="RDS84396.1"/>
    <property type="molecule type" value="Genomic_DNA"/>
</dbReference>
<accession>A0A370X7Q7</accession>
<keyword evidence="3" id="KW-1185">Reference proteome</keyword>
<dbReference type="AlphaFoldDB" id="A0A370X7Q7"/>
<evidence type="ECO:0000256" key="1">
    <source>
        <dbReference type="SAM" id="SignalP"/>
    </source>
</evidence>
<dbReference type="Proteomes" id="UP000255334">
    <property type="component" value="Unassembled WGS sequence"/>
</dbReference>
<dbReference type="Gene3D" id="3.40.190.10">
    <property type="entry name" value="Periplasmic binding protein-like II"/>
    <property type="match status" value="2"/>
</dbReference>
<reference evidence="2 3" key="1">
    <citation type="submission" date="2018-07" db="EMBL/GenBank/DDBJ databases">
        <title>Dyella monticola sp. nov. and Dyella psychrodurans sp. nov. isolated from monsoon evergreen broad-leaved forest soil of Dinghu Mountain, China.</title>
        <authorList>
            <person name="Gao Z."/>
            <person name="Qiu L."/>
        </authorList>
    </citation>
    <scope>NUCLEOTIDE SEQUENCE [LARGE SCALE GENOMIC DNA]</scope>
    <source>
        <strain evidence="2 3">4MSK11</strain>
    </source>
</reference>